<comment type="function">
    <text evidence="7">Component of the EKC/KEOPS complex that is required for the formation of a threonylcarbamoyl group on adenosine at position 37 (t(6)A37) in tRNAs that read codons beginning with adenine. The complex is probably involved in the transfer of the threonylcarbamoyl moiety of threonylcarbamoyl-AMP (TC-AMP) to the N6 group of A37. CGI121 acts as an allosteric effector that regulates the t(6)A activity of the complex. The EKC/KEOPS complex also promotes both telomere uncapping and telomere elongation. The complex is required for efficient recruitment of transcriptional coactivators. CGI121 is not required for tRNA modification.</text>
</comment>
<dbReference type="Pfam" id="PF08617">
    <property type="entry name" value="CGI-121"/>
    <property type="match status" value="1"/>
</dbReference>
<comment type="subcellular location">
    <subcellularLocation>
        <location evidence="1">Nucleus</location>
    </subcellularLocation>
</comment>
<name>A0ABR4C147_9HELO</name>
<evidence type="ECO:0000256" key="6">
    <source>
        <dbReference type="ARBA" id="ARBA00023242"/>
    </source>
</evidence>
<evidence type="ECO:0000313" key="9">
    <source>
        <dbReference type="EMBL" id="KAL2063654.1"/>
    </source>
</evidence>
<keyword evidence="5" id="KW-0819">tRNA processing</keyword>
<dbReference type="InterPro" id="IPR013926">
    <property type="entry name" value="CGI121/TPRKB"/>
</dbReference>
<evidence type="ECO:0000256" key="1">
    <source>
        <dbReference type="ARBA" id="ARBA00004123"/>
    </source>
</evidence>
<accession>A0ABR4C147</accession>
<dbReference type="SUPFAM" id="SSF143870">
    <property type="entry name" value="PF0523-like"/>
    <property type="match status" value="1"/>
</dbReference>
<comment type="caution">
    <text evidence="9">The sequence shown here is derived from an EMBL/GenBank/DDBJ whole genome shotgun (WGS) entry which is preliminary data.</text>
</comment>
<proteinExistence type="inferred from homology"/>
<evidence type="ECO:0000256" key="4">
    <source>
        <dbReference type="ARBA" id="ARBA00016009"/>
    </source>
</evidence>
<evidence type="ECO:0000256" key="7">
    <source>
        <dbReference type="ARBA" id="ARBA00025043"/>
    </source>
</evidence>
<evidence type="ECO:0000313" key="10">
    <source>
        <dbReference type="Proteomes" id="UP001595075"/>
    </source>
</evidence>
<evidence type="ECO:0000256" key="5">
    <source>
        <dbReference type="ARBA" id="ARBA00022694"/>
    </source>
</evidence>
<dbReference type="PANTHER" id="PTHR15840:SF10">
    <property type="entry name" value="EKC_KEOPS COMPLEX SUBUNIT TPRKB"/>
    <property type="match status" value="1"/>
</dbReference>
<keyword evidence="6 8" id="KW-0539">Nucleus</keyword>
<comment type="similarity">
    <text evidence="2 8">Belongs to the CGI121/TPRKB family.</text>
</comment>
<evidence type="ECO:0000256" key="3">
    <source>
        <dbReference type="ARBA" id="ARBA00015316"/>
    </source>
</evidence>
<dbReference type="Proteomes" id="UP001595075">
    <property type="component" value="Unassembled WGS sequence"/>
</dbReference>
<dbReference type="EMBL" id="JAZHXI010000015">
    <property type="protein sequence ID" value="KAL2063654.1"/>
    <property type="molecule type" value="Genomic_DNA"/>
</dbReference>
<evidence type="ECO:0000256" key="2">
    <source>
        <dbReference type="ARBA" id="ARBA00005546"/>
    </source>
</evidence>
<evidence type="ECO:0000256" key="8">
    <source>
        <dbReference type="RuleBase" id="RU004398"/>
    </source>
</evidence>
<keyword evidence="10" id="KW-1185">Reference proteome</keyword>
<dbReference type="InterPro" id="IPR036504">
    <property type="entry name" value="CGI121/TPRKB_sf"/>
</dbReference>
<gene>
    <name evidence="9" type="ORF">VTL71DRAFT_5459</name>
</gene>
<reference evidence="9 10" key="1">
    <citation type="journal article" date="2024" name="Commun. Biol.">
        <title>Comparative genomic analysis of thermophilic fungi reveals convergent evolutionary adaptations and gene losses.</title>
        <authorList>
            <person name="Steindorff A.S."/>
            <person name="Aguilar-Pontes M.V."/>
            <person name="Robinson A.J."/>
            <person name="Andreopoulos B."/>
            <person name="LaButti K."/>
            <person name="Kuo A."/>
            <person name="Mondo S."/>
            <person name="Riley R."/>
            <person name="Otillar R."/>
            <person name="Haridas S."/>
            <person name="Lipzen A."/>
            <person name="Grimwood J."/>
            <person name="Schmutz J."/>
            <person name="Clum A."/>
            <person name="Reid I.D."/>
            <person name="Moisan M.C."/>
            <person name="Butler G."/>
            <person name="Nguyen T.T.M."/>
            <person name="Dewar K."/>
            <person name="Conant G."/>
            <person name="Drula E."/>
            <person name="Henrissat B."/>
            <person name="Hansel C."/>
            <person name="Singer S."/>
            <person name="Hutchinson M.I."/>
            <person name="de Vries R.P."/>
            <person name="Natvig D.O."/>
            <person name="Powell A.J."/>
            <person name="Tsang A."/>
            <person name="Grigoriev I.V."/>
        </authorList>
    </citation>
    <scope>NUCLEOTIDE SEQUENCE [LARGE SCALE GENOMIC DNA]</scope>
    <source>
        <strain evidence="9 10">CBS 494.80</strain>
    </source>
</reference>
<dbReference type="Gene3D" id="3.30.2380.10">
    <property type="entry name" value="CGI121/TPRKB"/>
    <property type="match status" value="1"/>
</dbReference>
<dbReference type="PANTHER" id="PTHR15840">
    <property type="entry name" value="CGI-121 FAMILY MEMBER"/>
    <property type="match status" value="1"/>
</dbReference>
<organism evidence="9 10">
    <name type="scientific">Oculimacula yallundae</name>
    <dbReference type="NCBI Taxonomy" id="86028"/>
    <lineage>
        <taxon>Eukaryota</taxon>
        <taxon>Fungi</taxon>
        <taxon>Dikarya</taxon>
        <taxon>Ascomycota</taxon>
        <taxon>Pezizomycotina</taxon>
        <taxon>Leotiomycetes</taxon>
        <taxon>Helotiales</taxon>
        <taxon>Ploettnerulaceae</taxon>
        <taxon>Oculimacula</taxon>
    </lineage>
</organism>
<sequence length="220" mass="24018">MSLSHFQTLHLEHLPPAYDLHIALYHNVTNVKFLKEQLLAGNTDFEYAMIDTSVILSRIHVLAAAHRAVNDLLENRMRSRNVHSEIVFSLSPNPNIAHSFKTFGITENTTSLLILKLSTPTSPFLSSAVQAHLLSSIEGENVPFTDEILAEGCDVKKVRKAYKLGAVTGPAKTGVKKNKNVHGEMVYVGSGSGGNGMVGDERRELEVSVLAAMALRSVTN</sequence>
<protein>
    <recommendedName>
        <fullName evidence="4">EKC/KEOPS complex subunit CGI121</fullName>
    </recommendedName>
    <alternativeName>
        <fullName evidence="3">EKC/KEOPS complex subunit cgi121</fullName>
    </alternativeName>
</protein>